<proteinExistence type="inferred from homology"/>
<dbReference type="EMBL" id="QWEZ01000001">
    <property type="protein sequence ID" value="RRJ83980.1"/>
    <property type="molecule type" value="Genomic_DNA"/>
</dbReference>
<dbReference type="PANTHER" id="PTHR35936:SF25">
    <property type="entry name" value="ABC TRANSPORTER SUBSTRATE-BINDING PROTEIN"/>
    <property type="match status" value="1"/>
</dbReference>
<comment type="caution">
    <text evidence="4">The sequence shown here is derived from an EMBL/GenBank/DDBJ whole genome shotgun (WGS) entry which is preliminary data.</text>
</comment>
<gene>
    <name evidence="4" type="ORF">D0544_02345</name>
</gene>
<evidence type="ECO:0000313" key="4">
    <source>
        <dbReference type="EMBL" id="RRJ83980.1"/>
    </source>
</evidence>
<dbReference type="Gene3D" id="3.40.190.10">
    <property type="entry name" value="Periplasmic binding protein-like II"/>
    <property type="match status" value="2"/>
</dbReference>
<dbReference type="AlphaFoldDB" id="A0A3P3VMZ8"/>
<reference evidence="4 5" key="2">
    <citation type="submission" date="2018-12" db="EMBL/GenBank/DDBJ databases">
        <title>Simiduia agarivorans gen. nov., sp. nov., a marine, agarolytic bacterium isolated from shallow coastal water from Keelung, Taiwan.</title>
        <authorList>
            <person name="Shieh W.Y."/>
        </authorList>
    </citation>
    <scope>NUCLEOTIDE SEQUENCE [LARGE SCALE GENOMIC DNA]</scope>
    <source>
        <strain evidence="4 5">GTF-13</strain>
    </source>
</reference>
<dbReference type="PANTHER" id="PTHR35936">
    <property type="entry name" value="MEMBRANE-BOUND LYTIC MUREIN TRANSGLYCOSYLASE F"/>
    <property type="match status" value="1"/>
</dbReference>
<keyword evidence="2" id="KW-0732">Signal</keyword>
<evidence type="ECO:0000256" key="1">
    <source>
        <dbReference type="ARBA" id="ARBA00010333"/>
    </source>
</evidence>
<feature type="domain" description="Solute-binding protein family 3/N-terminal" evidence="3">
    <location>
        <begin position="53"/>
        <end position="266"/>
    </location>
</feature>
<evidence type="ECO:0000256" key="2">
    <source>
        <dbReference type="ARBA" id="ARBA00022729"/>
    </source>
</evidence>
<dbReference type="RefSeq" id="WP_125014406.1">
    <property type="nucleotide sequence ID" value="NZ_QWEZ01000001.1"/>
</dbReference>
<protein>
    <submittedName>
        <fullName evidence="4">Amino acid ABC transporter substrate-binding protein</fullName>
    </submittedName>
</protein>
<dbReference type="Pfam" id="PF00497">
    <property type="entry name" value="SBP_bac_3"/>
    <property type="match status" value="1"/>
</dbReference>
<name>A0A3P3VMZ8_9GAMM</name>
<evidence type="ECO:0000259" key="3">
    <source>
        <dbReference type="Pfam" id="PF00497"/>
    </source>
</evidence>
<evidence type="ECO:0000313" key="5">
    <source>
        <dbReference type="Proteomes" id="UP000280792"/>
    </source>
</evidence>
<reference evidence="4 5" key="1">
    <citation type="submission" date="2018-08" db="EMBL/GenBank/DDBJ databases">
        <authorList>
            <person name="Khan S.A."/>
        </authorList>
    </citation>
    <scope>NUCLEOTIDE SEQUENCE [LARGE SCALE GENOMIC DNA]</scope>
    <source>
        <strain evidence="4 5">GTF-13</strain>
    </source>
</reference>
<keyword evidence="5" id="KW-1185">Reference proteome</keyword>
<sequence length="281" mass="32650">MFPRLAPRLFARCPRTPARVQWYLRPLLALIGLLLLLPSLRAQASEVVRLSNSEWPPYFSETQKHDGIGSHIVSEAFALEGVRVEYQFFPARRALELAKNGTFDGTVGWELNEERSRYLIASDVVWESPWVFFHRVTTPFDWSDLASLRYHRIGGTVGYMYTPEFREAETAGIVTLDRGPSDDVGFRKLLAGRFELFPQLREVGYYQIRQLFSPQQQRLFTHHEKPFGSHRDQLLIYRHHPRSQALIDAFNRGLAKLRDSGQLERYFDALARGEYNLEPNH</sequence>
<dbReference type="InterPro" id="IPR001638">
    <property type="entry name" value="Solute-binding_3/MltF_N"/>
</dbReference>
<accession>A0A3P3VMZ8</accession>
<dbReference type="SUPFAM" id="SSF53850">
    <property type="entry name" value="Periplasmic binding protein-like II"/>
    <property type="match status" value="1"/>
</dbReference>
<organism evidence="4 5">
    <name type="scientific">Aestuariirhabdus litorea</name>
    <dbReference type="NCBI Taxonomy" id="2528527"/>
    <lineage>
        <taxon>Bacteria</taxon>
        <taxon>Pseudomonadati</taxon>
        <taxon>Pseudomonadota</taxon>
        <taxon>Gammaproteobacteria</taxon>
        <taxon>Oceanospirillales</taxon>
        <taxon>Aestuariirhabdaceae</taxon>
        <taxon>Aestuariirhabdus</taxon>
    </lineage>
</organism>
<dbReference type="Proteomes" id="UP000280792">
    <property type="component" value="Unassembled WGS sequence"/>
</dbReference>
<comment type="similarity">
    <text evidence="1">Belongs to the bacterial solute-binding protein 3 family.</text>
</comment>